<gene>
    <name evidence="2" type="ORF">F6X95_11130</name>
</gene>
<dbReference type="GO" id="GO:0003677">
    <property type="term" value="F:DNA binding"/>
    <property type="evidence" value="ECO:0007669"/>
    <property type="project" value="InterPro"/>
</dbReference>
<organism evidence="2 3">
    <name type="scientific">Enterococcus durans</name>
    <dbReference type="NCBI Taxonomy" id="53345"/>
    <lineage>
        <taxon>Bacteria</taxon>
        <taxon>Bacillati</taxon>
        <taxon>Bacillota</taxon>
        <taxon>Bacilli</taxon>
        <taxon>Lactobacillales</taxon>
        <taxon>Enterococcaceae</taxon>
        <taxon>Enterococcus</taxon>
    </lineage>
</organism>
<dbReference type="RefSeq" id="WP_151026989.1">
    <property type="nucleotide sequence ID" value="NZ_VYUK01000013.1"/>
</dbReference>
<name>A0A5N0YN01_9ENTE</name>
<evidence type="ECO:0000313" key="2">
    <source>
        <dbReference type="EMBL" id="KAA9204380.1"/>
    </source>
</evidence>
<proteinExistence type="predicted"/>
<protein>
    <submittedName>
        <fullName evidence="2">Helix-turn-helix transcriptional regulator</fullName>
    </submittedName>
</protein>
<evidence type="ECO:0000313" key="3">
    <source>
        <dbReference type="Proteomes" id="UP000326078"/>
    </source>
</evidence>
<dbReference type="InterPro" id="IPR001387">
    <property type="entry name" value="Cro/C1-type_HTH"/>
</dbReference>
<dbReference type="Proteomes" id="UP000326078">
    <property type="component" value="Unassembled WGS sequence"/>
</dbReference>
<comment type="caution">
    <text evidence="2">The sequence shown here is derived from an EMBL/GenBank/DDBJ whole genome shotgun (WGS) entry which is preliminary data.</text>
</comment>
<dbReference type="Gene3D" id="1.10.260.40">
    <property type="entry name" value="lambda repressor-like DNA-binding domains"/>
    <property type="match status" value="1"/>
</dbReference>
<dbReference type="SMART" id="SM00530">
    <property type="entry name" value="HTH_XRE"/>
    <property type="match status" value="1"/>
</dbReference>
<dbReference type="CDD" id="cd00093">
    <property type="entry name" value="HTH_XRE"/>
    <property type="match status" value="1"/>
</dbReference>
<dbReference type="EMBL" id="VYUT01000017">
    <property type="protein sequence ID" value="KAA9204380.1"/>
    <property type="molecule type" value="Genomic_DNA"/>
</dbReference>
<dbReference type="PROSITE" id="PS50943">
    <property type="entry name" value="HTH_CROC1"/>
    <property type="match status" value="1"/>
</dbReference>
<dbReference type="AlphaFoldDB" id="A0A5N0YN01"/>
<dbReference type="Pfam" id="PF01381">
    <property type="entry name" value="HTH_3"/>
    <property type="match status" value="1"/>
</dbReference>
<dbReference type="InterPro" id="IPR010982">
    <property type="entry name" value="Lambda_DNA-bd_dom_sf"/>
</dbReference>
<sequence length="84" mass="9818">MDATKIPAISMEAARINAKLSQVEMARKMNMSLKTYNDYEQGKKVLRVNQAWLFSEITKYPFNKIIFFNEKYTSSVYRSDQQPA</sequence>
<reference evidence="2 3" key="1">
    <citation type="submission" date="2019-09" db="EMBL/GenBank/DDBJ databases">
        <title>Vancomyinc resistant enterococci isolated from farm animals in Switzerland.</title>
        <authorList>
            <person name="Stevens M.J.A."/>
            <person name="Stephan R."/>
            <person name="Morach M."/>
            <person name="Nuesch-Inderbinen M."/>
        </authorList>
    </citation>
    <scope>NUCLEOTIDE SEQUENCE [LARGE SCALE GENOMIC DNA]</scope>
    <source>
        <strain evidence="2 3">GH27</strain>
    </source>
</reference>
<accession>A0A5N0YN01</accession>
<feature type="domain" description="HTH cro/C1-type" evidence="1">
    <location>
        <begin position="11"/>
        <end position="65"/>
    </location>
</feature>
<evidence type="ECO:0000259" key="1">
    <source>
        <dbReference type="PROSITE" id="PS50943"/>
    </source>
</evidence>
<dbReference type="SUPFAM" id="SSF47413">
    <property type="entry name" value="lambda repressor-like DNA-binding domains"/>
    <property type="match status" value="1"/>
</dbReference>